<dbReference type="HAMAP" id="MF_00422">
    <property type="entry name" value="SecE"/>
    <property type="match status" value="1"/>
</dbReference>
<keyword evidence="7 9" id="KW-0811">Translocation</keyword>
<accession>A0A2M7RF60</accession>
<evidence type="ECO:0000256" key="9">
    <source>
        <dbReference type="HAMAP-Rule" id="MF_00422"/>
    </source>
</evidence>
<evidence type="ECO:0000256" key="4">
    <source>
        <dbReference type="ARBA" id="ARBA00022692"/>
    </source>
</evidence>
<keyword evidence="4 9" id="KW-0812">Transmembrane</keyword>
<dbReference type="GO" id="GO:0005886">
    <property type="term" value="C:plasma membrane"/>
    <property type="evidence" value="ECO:0007669"/>
    <property type="project" value="UniProtKB-SubCell"/>
</dbReference>
<keyword evidence="6 9" id="KW-1133">Transmembrane helix</keyword>
<comment type="subcellular location">
    <subcellularLocation>
        <location evidence="9">Cell membrane</location>
        <topology evidence="9">Single-pass membrane protein</topology>
    </subcellularLocation>
    <subcellularLocation>
        <location evidence="1">Membrane</location>
    </subcellularLocation>
</comment>
<evidence type="ECO:0000256" key="1">
    <source>
        <dbReference type="ARBA" id="ARBA00004370"/>
    </source>
</evidence>
<gene>
    <name evidence="9" type="primary">secE</name>
    <name evidence="10" type="ORF">COY67_00280</name>
</gene>
<evidence type="ECO:0000256" key="7">
    <source>
        <dbReference type="ARBA" id="ARBA00023010"/>
    </source>
</evidence>
<comment type="function">
    <text evidence="9">Essential subunit of the Sec protein translocation channel SecYEG. Clamps together the 2 halves of SecY. May contact the channel plug during translocation.</text>
</comment>
<dbReference type="GO" id="GO:0009306">
    <property type="term" value="P:protein secretion"/>
    <property type="evidence" value="ECO:0007669"/>
    <property type="project" value="UniProtKB-UniRule"/>
</dbReference>
<keyword evidence="5 9" id="KW-0653">Protein transport</keyword>
<proteinExistence type="inferred from homology"/>
<dbReference type="Gene3D" id="1.20.5.1030">
    <property type="entry name" value="Preprotein translocase secy subunit"/>
    <property type="match status" value="1"/>
</dbReference>
<evidence type="ECO:0000313" key="11">
    <source>
        <dbReference type="Proteomes" id="UP000228689"/>
    </source>
</evidence>
<organism evidence="10 11">
    <name type="scientific">Candidatus Komeilibacteria bacterium CG_4_10_14_0_8_um_filter_37_78</name>
    <dbReference type="NCBI Taxonomy" id="1974471"/>
    <lineage>
        <taxon>Bacteria</taxon>
        <taxon>Candidatus Komeiliibacteriota</taxon>
    </lineage>
</organism>
<dbReference type="GO" id="GO:0065002">
    <property type="term" value="P:intracellular protein transmembrane transport"/>
    <property type="evidence" value="ECO:0007669"/>
    <property type="project" value="UniProtKB-UniRule"/>
</dbReference>
<comment type="similarity">
    <text evidence="9">Belongs to the SecE/SEC61-gamma family.</text>
</comment>
<keyword evidence="2 9" id="KW-0813">Transport</keyword>
<reference evidence="11" key="1">
    <citation type="submission" date="2017-09" db="EMBL/GenBank/DDBJ databases">
        <title>Depth-based differentiation of microbial function through sediment-hosted aquifers and enrichment of novel symbionts in the deep terrestrial subsurface.</title>
        <authorList>
            <person name="Probst A.J."/>
            <person name="Ladd B."/>
            <person name="Jarett J.K."/>
            <person name="Geller-Mcgrath D.E."/>
            <person name="Sieber C.M.K."/>
            <person name="Emerson J.B."/>
            <person name="Anantharaman K."/>
            <person name="Thomas B.C."/>
            <person name="Malmstrom R."/>
            <person name="Stieglmeier M."/>
            <person name="Klingl A."/>
            <person name="Woyke T."/>
            <person name="Ryan C.M."/>
            <person name="Banfield J.F."/>
        </authorList>
    </citation>
    <scope>NUCLEOTIDE SEQUENCE [LARGE SCALE GENOMIC DNA]</scope>
</reference>
<name>A0A2M7RF60_9BACT</name>
<evidence type="ECO:0000256" key="2">
    <source>
        <dbReference type="ARBA" id="ARBA00022448"/>
    </source>
</evidence>
<dbReference type="EMBL" id="PFMC01000009">
    <property type="protein sequence ID" value="PIY95369.1"/>
    <property type="molecule type" value="Genomic_DNA"/>
</dbReference>
<dbReference type="PROSITE" id="PS01067">
    <property type="entry name" value="SECE_SEC61G"/>
    <property type="match status" value="1"/>
</dbReference>
<feature type="transmembrane region" description="Helical" evidence="9">
    <location>
        <begin position="31"/>
        <end position="51"/>
    </location>
</feature>
<evidence type="ECO:0000313" key="10">
    <source>
        <dbReference type="EMBL" id="PIY95369.1"/>
    </source>
</evidence>
<comment type="caution">
    <text evidence="10">The sequence shown here is derived from an EMBL/GenBank/DDBJ whole genome shotgun (WGS) entry which is preliminary data.</text>
</comment>
<dbReference type="PANTHER" id="PTHR33910">
    <property type="entry name" value="PROTEIN TRANSLOCASE SUBUNIT SECE"/>
    <property type="match status" value="1"/>
</dbReference>
<dbReference type="NCBIfam" id="TIGR00964">
    <property type="entry name" value="secE_bact"/>
    <property type="match status" value="1"/>
</dbReference>
<evidence type="ECO:0000256" key="6">
    <source>
        <dbReference type="ARBA" id="ARBA00022989"/>
    </source>
</evidence>
<comment type="subunit">
    <text evidence="9">Component of the Sec protein translocase complex. Heterotrimer consisting of SecY, SecE and SecG subunits. The heterotrimers can form oligomers, although 1 heterotrimer is thought to be able to translocate proteins. Interacts with the ribosome. Interacts with SecDF, and other proteins may be involved. Interacts with SecA.</text>
</comment>
<dbReference type="InterPro" id="IPR005807">
    <property type="entry name" value="SecE_bac"/>
</dbReference>
<dbReference type="Pfam" id="PF00584">
    <property type="entry name" value="SecE"/>
    <property type="match status" value="1"/>
</dbReference>
<dbReference type="Proteomes" id="UP000228689">
    <property type="component" value="Unassembled WGS sequence"/>
</dbReference>
<sequence>MGKLIQYFKDSKVELKKVVWPTKKETTKHTLIVIGVSIFVAAFLGAVDYLLNLLLELVI</sequence>
<dbReference type="InterPro" id="IPR038379">
    <property type="entry name" value="SecE_sf"/>
</dbReference>
<keyword evidence="3 9" id="KW-1003">Cell membrane</keyword>
<protein>
    <recommendedName>
        <fullName evidence="9">Protein translocase subunit SecE</fullName>
    </recommendedName>
</protein>
<evidence type="ECO:0000256" key="3">
    <source>
        <dbReference type="ARBA" id="ARBA00022475"/>
    </source>
</evidence>
<dbReference type="InterPro" id="IPR001901">
    <property type="entry name" value="Translocase_SecE/Sec61-g"/>
</dbReference>
<dbReference type="GO" id="GO:0043952">
    <property type="term" value="P:protein transport by the Sec complex"/>
    <property type="evidence" value="ECO:0007669"/>
    <property type="project" value="UniProtKB-UniRule"/>
</dbReference>
<evidence type="ECO:0000256" key="5">
    <source>
        <dbReference type="ARBA" id="ARBA00022927"/>
    </source>
</evidence>
<dbReference type="AlphaFoldDB" id="A0A2M7RF60"/>
<evidence type="ECO:0000256" key="8">
    <source>
        <dbReference type="ARBA" id="ARBA00023136"/>
    </source>
</evidence>
<dbReference type="GO" id="GO:0008320">
    <property type="term" value="F:protein transmembrane transporter activity"/>
    <property type="evidence" value="ECO:0007669"/>
    <property type="project" value="UniProtKB-UniRule"/>
</dbReference>
<dbReference type="PANTHER" id="PTHR33910:SF1">
    <property type="entry name" value="PROTEIN TRANSLOCASE SUBUNIT SECE"/>
    <property type="match status" value="1"/>
</dbReference>
<keyword evidence="8 9" id="KW-0472">Membrane</keyword>
<dbReference type="GO" id="GO:0006605">
    <property type="term" value="P:protein targeting"/>
    <property type="evidence" value="ECO:0007669"/>
    <property type="project" value="UniProtKB-UniRule"/>
</dbReference>